<comment type="similarity">
    <text evidence="1">Belongs to the Smg family.</text>
</comment>
<dbReference type="AlphaFoldDB" id="A0A1H9F482"/>
<accession>A0A1H9F482</accession>
<gene>
    <name evidence="1" type="primary">smg</name>
    <name evidence="2" type="ORF">SAMN04488038_105246</name>
</gene>
<dbReference type="HAMAP" id="MF_00598">
    <property type="entry name" value="Smg"/>
    <property type="match status" value="1"/>
</dbReference>
<dbReference type="STRING" id="489703.SAMN04488038_105246"/>
<dbReference type="PANTHER" id="PTHR38692:SF1">
    <property type="entry name" value="PROTEIN SMG"/>
    <property type="match status" value="1"/>
</dbReference>
<dbReference type="RefSeq" id="WP_093284424.1">
    <property type="nucleotide sequence ID" value="NZ_FOFS01000005.1"/>
</dbReference>
<evidence type="ECO:0000256" key="1">
    <source>
        <dbReference type="HAMAP-Rule" id="MF_00598"/>
    </source>
</evidence>
<evidence type="ECO:0000313" key="2">
    <source>
        <dbReference type="EMBL" id="SEQ32760.1"/>
    </source>
</evidence>
<reference evidence="2 3" key="1">
    <citation type="submission" date="2016-10" db="EMBL/GenBank/DDBJ databases">
        <authorList>
            <person name="de Groot N.N."/>
        </authorList>
    </citation>
    <scope>NUCLEOTIDE SEQUENCE [LARGE SCALE GENOMIC DNA]</scope>
    <source>
        <strain evidence="2 3">DSM 25927</strain>
    </source>
</reference>
<keyword evidence="3" id="KW-1185">Reference proteome</keyword>
<name>A0A1H9F482_9GAMM</name>
<dbReference type="Pfam" id="PF04361">
    <property type="entry name" value="DUF494"/>
    <property type="match status" value="1"/>
</dbReference>
<dbReference type="EMBL" id="FOFS01000005">
    <property type="protein sequence ID" value="SEQ32760.1"/>
    <property type="molecule type" value="Genomic_DNA"/>
</dbReference>
<sequence>MKETVLDVLMYLFENYQEGEFSDADNQDALREELVAAGFPDEEVSHAFSWLDGLAQQRQLPLIFSPSSATRCYTREETAKISTDCRGFLMYLEQLGIINVQMRELIIDRLMALKEEVDLERVKWVCLLVLINQPEAEEAFGHLEEMVYYQGEFKH</sequence>
<proteinExistence type="inferred from homology"/>
<dbReference type="PANTHER" id="PTHR38692">
    <property type="entry name" value="PROTEIN SMG"/>
    <property type="match status" value="1"/>
</dbReference>
<protein>
    <recommendedName>
        <fullName evidence="1">Protein Smg homolog</fullName>
    </recommendedName>
</protein>
<dbReference type="OrthoDB" id="9788984at2"/>
<dbReference type="Proteomes" id="UP000199233">
    <property type="component" value="Unassembled WGS sequence"/>
</dbReference>
<organism evidence="2 3">
    <name type="scientific">Solimonas aquatica</name>
    <dbReference type="NCBI Taxonomy" id="489703"/>
    <lineage>
        <taxon>Bacteria</taxon>
        <taxon>Pseudomonadati</taxon>
        <taxon>Pseudomonadota</taxon>
        <taxon>Gammaproteobacteria</taxon>
        <taxon>Nevskiales</taxon>
        <taxon>Nevskiaceae</taxon>
        <taxon>Solimonas</taxon>
    </lineage>
</organism>
<dbReference type="InterPro" id="IPR007456">
    <property type="entry name" value="Smg"/>
</dbReference>
<evidence type="ECO:0000313" key="3">
    <source>
        <dbReference type="Proteomes" id="UP000199233"/>
    </source>
</evidence>